<feature type="domain" description="Retropepsin-like aspartic endopeptidase" evidence="2">
    <location>
        <begin position="114"/>
        <end position="232"/>
    </location>
</feature>
<reference evidence="3 4" key="1">
    <citation type="submission" date="2017-02" db="EMBL/GenBank/DDBJ databases">
        <authorList>
            <person name="Peterson S.W."/>
        </authorList>
    </citation>
    <scope>NUCLEOTIDE SEQUENCE [LARGE SCALE GENOMIC DNA]</scope>
    <source>
        <strain evidence="4">type strain: NCCB 100098</strain>
    </source>
</reference>
<dbReference type="PANTHER" id="PTHR38037">
    <property type="entry name" value="ZN_PROTEASE DOMAIN-CONTAINING PROTEIN"/>
    <property type="match status" value="1"/>
</dbReference>
<evidence type="ECO:0000313" key="3">
    <source>
        <dbReference type="EMBL" id="SKC31255.1"/>
    </source>
</evidence>
<proteinExistence type="predicted"/>
<feature type="chain" id="PRO_5012029901" description="Retropepsin-like aspartic endopeptidase domain-containing protein" evidence="1">
    <location>
        <begin position="20"/>
        <end position="236"/>
    </location>
</feature>
<dbReference type="SUPFAM" id="SSF50630">
    <property type="entry name" value="Acid proteases"/>
    <property type="match status" value="1"/>
</dbReference>
<accession>A0A1T5HWV8</accession>
<dbReference type="InterPro" id="IPR021109">
    <property type="entry name" value="Peptidase_aspartic_dom_sf"/>
</dbReference>
<dbReference type="Pfam" id="PF05618">
    <property type="entry name" value="Zn_protease"/>
    <property type="match status" value="1"/>
</dbReference>
<dbReference type="PANTHER" id="PTHR38037:SF2">
    <property type="entry name" value="ATP-DEPENDENT ZINC PROTEASE DOMAIN-CONTAINING PROTEIN-RELATED"/>
    <property type="match status" value="1"/>
</dbReference>
<dbReference type="Gene3D" id="2.40.70.10">
    <property type="entry name" value="Acid Proteases"/>
    <property type="match status" value="1"/>
</dbReference>
<organism evidence="3 4">
    <name type="scientific">Photobacterium piscicola</name>
    <dbReference type="NCBI Taxonomy" id="1378299"/>
    <lineage>
        <taxon>Bacteria</taxon>
        <taxon>Pseudomonadati</taxon>
        <taxon>Pseudomonadota</taxon>
        <taxon>Gammaproteobacteria</taxon>
        <taxon>Vibrionales</taxon>
        <taxon>Vibrionaceae</taxon>
        <taxon>Photobacterium</taxon>
    </lineage>
</organism>
<dbReference type="AlphaFoldDB" id="A0A1T5HWV8"/>
<dbReference type="EMBL" id="FUZI01000001">
    <property type="protein sequence ID" value="SKC31255.1"/>
    <property type="molecule type" value="Genomic_DNA"/>
</dbReference>
<dbReference type="RefSeq" id="WP_080156065.1">
    <property type="nucleotide sequence ID" value="NZ_CP175535.1"/>
</dbReference>
<protein>
    <recommendedName>
        <fullName evidence="2">Retropepsin-like aspartic endopeptidase domain-containing protein</fullName>
    </recommendedName>
</protein>
<dbReference type="PROSITE" id="PS51257">
    <property type="entry name" value="PROKAR_LIPOPROTEIN"/>
    <property type="match status" value="1"/>
</dbReference>
<evidence type="ECO:0000259" key="2">
    <source>
        <dbReference type="Pfam" id="PF05618"/>
    </source>
</evidence>
<sequence length="236" mass="25973">MKKTAVGLLTLFLFGCAQQLPVDDQQQTTASVAKPITKPLAFASMVTAAEIKAAAKAQTAAAEKKASQKHQQALVKKDVTTDKITASTASAKLASVDHKQKAATKKTTKDGMLVLGHHEWVLILSGTKHVSAYIDPKSTTSRIGVKDLVEFERDGDNWVKFNFQGKEYKYPVKSWSKSEDKKRLPVVSLRTKLGDRNDEVEYQLIAGGNGVVLGENFMRDIAIQNSQRQYVQPRAK</sequence>
<dbReference type="InterPro" id="IPR008503">
    <property type="entry name" value="Asp_endopeptidase"/>
</dbReference>
<dbReference type="Proteomes" id="UP000189966">
    <property type="component" value="Unassembled WGS sequence"/>
</dbReference>
<evidence type="ECO:0000313" key="4">
    <source>
        <dbReference type="Proteomes" id="UP000189966"/>
    </source>
</evidence>
<keyword evidence="1" id="KW-0732">Signal</keyword>
<feature type="signal peptide" evidence="1">
    <location>
        <begin position="1"/>
        <end position="19"/>
    </location>
</feature>
<gene>
    <name evidence="3" type="ORF">CZ809_00733</name>
</gene>
<evidence type="ECO:0000256" key="1">
    <source>
        <dbReference type="SAM" id="SignalP"/>
    </source>
</evidence>
<name>A0A1T5HWV8_9GAMM</name>